<dbReference type="EMBL" id="CP022163">
    <property type="protein sequence ID" value="ATB30202.1"/>
    <property type="molecule type" value="Genomic_DNA"/>
</dbReference>
<evidence type="ECO:0008006" key="3">
    <source>
        <dbReference type="Google" id="ProtNLM"/>
    </source>
</evidence>
<reference evidence="1 2" key="1">
    <citation type="submission" date="2017-06" db="EMBL/GenBank/DDBJ databases">
        <authorList>
            <person name="Kim H.J."/>
            <person name="Triplett B.A."/>
        </authorList>
    </citation>
    <scope>NUCLEOTIDE SEQUENCE [LARGE SCALE GENOMIC DNA]</scope>
    <source>
        <strain evidence="1 2">DSM 14713</strain>
    </source>
</reference>
<dbReference type="AlphaFoldDB" id="A0A250IGC1"/>
<dbReference type="KEGG" id="mbd:MEBOL_003662"/>
<organism evidence="1 2">
    <name type="scientific">Melittangium boletus DSM 14713</name>
    <dbReference type="NCBI Taxonomy" id="1294270"/>
    <lineage>
        <taxon>Bacteria</taxon>
        <taxon>Pseudomonadati</taxon>
        <taxon>Myxococcota</taxon>
        <taxon>Myxococcia</taxon>
        <taxon>Myxococcales</taxon>
        <taxon>Cystobacterineae</taxon>
        <taxon>Archangiaceae</taxon>
        <taxon>Melittangium</taxon>
    </lineage>
</organism>
<dbReference type="OrthoDB" id="5508630at2"/>
<name>A0A250IGC1_9BACT</name>
<dbReference type="RefSeq" id="WP_095978676.1">
    <property type="nucleotide sequence ID" value="NZ_CP022163.1"/>
</dbReference>
<keyword evidence="2" id="KW-1185">Reference proteome</keyword>
<accession>A0A250IGC1</accession>
<gene>
    <name evidence="1" type="ORF">MEBOL_003662</name>
</gene>
<proteinExistence type="predicted"/>
<dbReference type="Proteomes" id="UP000217289">
    <property type="component" value="Chromosome"/>
</dbReference>
<sequence length="149" mass="16040">MNPLLRPVVGGLLALAVCLTPTQSEARTDFRLTLGADYQFDNGAFFDLMGSVDLVFVGPLSVGARFGALLTTTPNSLGIPLDFDLRITPRNTPIYIEGLVGPWILFTGKALRAHAAFGFGYQGRSASVGLEIGYLDPSPHIGLRVGWRF</sequence>
<protein>
    <recommendedName>
        <fullName evidence="3">Outer membrane protein beta-barrel domain-containing protein</fullName>
    </recommendedName>
</protein>
<evidence type="ECO:0000313" key="2">
    <source>
        <dbReference type="Proteomes" id="UP000217289"/>
    </source>
</evidence>
<evidence type="ECO:0000313" key="1">
    <source>
        <dbReference type="EMBL" id="ATB30202.1"/>
    </source>
</evidence>